<evidence type="ECO:0000313" key="3">
    <source>
        <dbReference type="Proteomes" id="UP000033434"/>
    </source>
</evidence>
<dbReference type="Proteomes" id="UP000033434">
    <property type="component" value="Unassembled WGS sequence"/>
</dbReference>
<comment type="caution">
    <text evidence="2">The sequence shown here is derived from an EMBL/GenBank/DDBJ whole genome shotgun (WGS) entry which is preliminary data.</text>
</comment>
<reference evidence="2 3" key="1">
    <citation type="journal article" date="2015" name="BMC Genomics">
        <title>Genome mining reveals unlocked bioactive potential of marine Gram-negative bacteria.</title>
        <authorList>
            <person name="Machado H."/>
            <person name="Sonnenschein E.C."/>
            <person name="Melchiorsen J."/>
            <person name="Gram L."/>
        </authorList>
    </citation>
    <scope>NUCLEOTIDE SEQUENCE [LARGE SCALE GENOMIC DNA]</scope>
    <source>
        <strain evidence="2 3">S4054</strain>
    </source>
</reference>
<accession>A0A0F6A9X7</accession>
<evidence type="ECO:0000256" key="1">
    <source>
        <dbReference type="SAM" id="Phobius"/>
    </source>
</evidence>
<dbReference type="AlphaFoldDB" id="A0A0F6A9X7"/>
<dbReference type="PATRIC" id="fig|1129367.4.peg.3890"/>
<feature type="transmembrane region" description="Helical" evidence="1">
    <location>
        <begin position="83"/>
        <end position="105"/>
    </location>
</feature>
<feature type="transmembrane region" description="Helical" evidence="1">
    <location>
        <begin position="58"/>
        <end position="77"/>
    </location>
</feature>
<dbReference type="RefSeq" id="WP_046357340.1">
    <property type="nucleotide sequence ID" value="NZ_AUXW01000167.1"/>
</dbReference>
<sequence length="152" mass="17281">MSHYVIKGHDYEAFRDTQDELEALHVDNEDVSAICDDKSHPLHDCLTNHLVQLMKSELVVLFTIITTAYCAVTWVLIPPTAAIIGTVILGMFSLWVSGMIGTDLIRYYMMCKDSTQGEHHPLVLHVEIDDSQQDTLNKVMQNHPQMNLQKLM</sequence>
<keyword evidence="1" id="KW-1133">Transmembrane helix</keyword>
<evidence type="ECO:0000313" key="2">
    <source>
        <dbReference type="EMBL" id="KKE82214.1"/>
    </source>
</evidence>
<proteinExistence type="predicted"/>
<name>A0A0F6A9X7_9GAMM</name>
<keyword evidence="1" id="KW-0812">Transmembrane</keyword>
<protein>
    <submittedName>
        <fullName evidence="2">Uncharacterized protein</fullName>
    </submittedName>
</protein>
<keyword evidence="1" id="KW-0472">Membrane</keyword>
<organism evidence="2 3">
    <name type="scientific">Pseudoalteromonas luteoviolacea S4054</name>
    <dbReference type="NCBI Taxonomy" id="1129367"/>
    <lineage>
        <taxon>Bacteria</taxon>
        <taxon>Pseudomonadati</taxon>
        <taxon>Pseudomonadota</taxon>
        <taxon>Gammaproteobacteria</taxon>
        <taxon>Alteromonadales</taxon>
        <taxon>Pseudoalteromonadaceae</taxon>
        <taxon>Pseudoalteromonas</taxon>
    </lineage>
</organism>
<dbReference type="EMBL" id="AUXW01000167">
    <property type="protein sequence ID" value="KKE82214.1"/>
    <property type="molecule type" value="Genomic_DNA"/>
</dbReference>
<gene>
    <name evidence="2" type="ORF">N479_19140</name>
</gene>